<feature type="compositionally biased region" description="Low complexity" evidence="1">
    <location>
        <begin position="27"/>
        <end position="36"/>
    </location>
</feature>
<feature type="transmembrane region" description="Helical" evidence="2">
    <location>
        <begin position="278"/>
        <end position="300"/>
    </location>
</feature>
<feature type="compositionally biased region" description="Basic and acidic residues" evidence="1">
    <location>
        <begin position="1"/>
        <end position="26"/>
    </location>
</feature>
<feature type="compositionally biased region" description="Basic and acidic residues" evidence="1">
    <location>
        <begin position="567"/>
        <end position="588"/>
    </location>
</feature>
<proteinExistence type="predicted"/>
<keyword evidence="4" id="KW-1185">Reference proteome</keyword>
<sequence length="602" mass="64077">MTSIELRDRAHTVPDADADRLPEDRQTPSPSVSPTPSRRRAAAETGLPGQPPARTAHGATDRAIPPRRPLARALSATASYAVEKFHQVDVVNALAQRQDRAFRAQIDQSRDEGDEGDDAGHAGAALTTQLREHLRAIREDIAEGQGTEAGYRYDIPDAARNRVLRDIARIETSLDGLTQDKSAAASIGLAATRLLLTPLPLLLPLLSHERQRNGVALIVASLCKTWLIAAGLFMNPTANGRVVGQHVLNRDLANSLQAVLLIANIVPTKGAKAVSENVAYNVVVGVAGFVTLMAAFYGAAAATSQYERVRHGAATPGSLGAFTAHLSQESRDFLEGMATRTASQYNALQQARGAFKAGGQRLTNTADWHVSQVLGGLQHLKDDMLRLAGVQQPAGLVSRNEDKVSKGIMLGISAAVLFAPIIPVTGLAIKPRPETIPLVDLLIDYAFTMFHMGAIFRNPGASVQQSQDAFSQWVGFSGVMAFCYGANAALGDPIAKDDKAWGKFIAGLSIANTTVATPLGTTMADAVSLVFSLLRRGDRDGAGRQLAEIGEAIMAARPEAPQPEADDAARIVELDEPEVHEPEVHEPEVPEPQAAAETSRPV</sequence>
<dbReference type="AlphaFoldDB" id="A0A316EPX3"/>
<gene>
    <name evidence="3" type="ORF">C7419_103677</name>
</gene>
<evidence type="ECO:0000313" key="3">
    <source>
        <dbReference type="EMBL" id="PWK34358.1"/>
    </source>
</evidence>
<evidence type="ECO:0000313" key="4">
    <source>
        <dbReference type="Proteomes" id="UP000245754"/>
    </source>
</evidence>
<feature type="region of interest" description="Disordered" evidence="1">
    <location>
        <begin position="1"/>
        <end position="66"/>
    </location>
</feature>
<dbReference type="EMBL" id="QGGT01000003">
    <property type="protein sequence ID" value="PWK34358.1"/>
    <property type="molecule type" value="Genomic_DNA"/>
</dbReference>
<keyword evidence="2" id="KW-0472">Membrane</keyword>
<name>A0A316EPX3_9BURK</name>
<dbReference type="Proteomes" id="UP000245754">
    <property type="component" value="Unassembled WGS sequence"/>
</dbReference>
<accession>A0A316EPX3</accession>
<evidence type="ECO:0000256" key="2">
    <source>
        <dbReference type="SAM" id="Phobius"/>
    </source>
</evidence>
<reference evidence="3 4" key="1">
    <citation type="submission" date="2018-05" db="EMBL/GenBank/DDBJ databases">
        <title>Genomic Encyclopedia of Type Strains, Phase IV (KMG-V): Genome sequencing to study the core and pangenomes of soil and plant-associated prokaryotes.</title>
        <authorList>
            <person name="Whitman W."/>
        </authorList>
    </citation>
    <scope>NUCLEOTIDE SEQUENCE [LARGE SCALE GENOMIC DNA]</scope>
    <source>
        <strain evidence="3 4">SLV-132</strain>
    </source>
</reference>
<protein>
    <submittedName>
        <fullName evidence="3">Uncharacterized protein</fullName>
    </submittedName>
</protein>
<keyword evidence="2" id="KW-0812">Transmembrane</keyword>
<keyword evidence="2" id="KW-1133">Transmembrane helix</keyword>
<feature type="transmembrane region" description="Helical" evidence="2">
    <location>
        <begin position="215"/>
        <end position="234"/>
    </location>
</feature>
<evidence type="ECO:0000256" key="1">
    <source>
        <dbReference type="SAM" id="MobiDB-lite"/>
    </source>
</evidence>
<organism evidence="3 4">
    <name type="scientific">Cupriavidus plantarum</name>
    <dbReference type="NCBI Taxonomy" id="942865"/>
    <lineage>
        <taxon>Bacteria</taxon>
        <taxon>Pseudomonadati</taxon>
        <taxon>Pseudomonadota</taxon>
        <taxon>Betaproteobacteria</taxon>
        <taxon>Burkholderiales</taxon>
        <taxon>Burkholderiaceae</taxon>
        <taxon>Cupriavidus</taxon>
    </lineage>
</organism>
<feature type="region of interest" description="Disordered" evidence="1">
    <location>
        <begin position="556"/>
        <end position="602"/>
    </location>
</feature>
<comment type="caution">
    <text evidence="3">The sequence shown here is derived from an EMBL/GenBank/DDBJ whole genome shotgun (WGS) entry which is preliminary data.</text>
</comment>
<dbReference type="RefSeq" id="WP_146208469.1">
    <property type="nucleotide sequence ID" value="NZ_QGGT01000003.1"/>
</dbReference>
<feature type="transmembrane region" description="Helical" evidence="2">
    <location>
        <begin position="408"/>
        <end position="429"/>
    </location>
</feature>